<keyword evidence="1" id="KW-1015">Disulfide bond</keyword>
<keyword evidence="2" id="KW-0812">Transmembrane</keyword>
<feature type="domain" description="C-type lectin" evidence="4">
    <location>
        <begin position="194"/>
        <end position="312"/>
    </location>
</feature>
<dbReference type="Ensembl" id="ENSMAMT00000066422.1">
    <property type="protein sequence ID" value="ENSMAMP00000045092.1"/>
    <property type="gene ID" value="ENSMAMG00000008793.2"/>
</dbReference>
<feature type="chain" id="PRO_5044598725" evidence="3">
    <location>
        <begin position="22"/>
        <end position="315"/>
    </location>
</feature>
<name>A0A3Q3LIC8_9TELE</name>
<protein>
    <submittedName>
        <fullName evidence="5">Ladderlectin-like</fullName>
    </submittedName>
</protein>
<dbReference type="GeneTree" id="ENSGT01150000286973"/>
<dbReference type="InterPro" id="IPR018378">
    <property type="entry name" value="C-type_lectin_CS"/>
</dbReference>
<dbReference type="SUPFAM" id="SSF56436">
    <property type="entry name" value="C-type lectin-like"/>
    <property type="match status" value="2"/>
</dbReference>
<evidence type="ECO:0000256" key="1">
    <source>
        <dbReference type="ARBA" id="ARBA00023157"/>
    </source>
</evidence>
<sequence length="315" mass="35121">MKTLILAALLCALLALDTAQGQCGDKPACPSGWTDYKDRCFFYVPKVTSWPAAQKNCQSLGANLASVRDKDEYAAIQNVILSASKDSKKAWIGGSDAQQKGSWFWADGTPFIYTNWSPGHRDNKDGNQNCIQMNFGGNRNLSGMRGSSGISFIFNICIIFTMKTLILAALLCALLALDTAQAFSFDCRDVWRPSKNRCFTYVPKAMTWDDAQLNCLRQGGWLTSVRDAEEYAVIQKVITDAKGTGLIWVGGHDVTEEGKWRWTDGTPFTYTNWAPGQPDNWKGNEDCLHIFTEGRWFWNDLDCQTPLPSVCAKNM</sequence>
<feature type="transmembrane region" description="Helical" evidence="2">
    <location>
        <begin position="152"/>
        <end position="177"/>
    </location>
</feature>
<keyword evidence="6" id="KW-1185">Reference proteome</keyword>
<dbReference type="InterPro" id="IPR001304">
    <property type="entry name" value="C-type_lectin-like"/>
</dbReference>
<accession>A0A3Q3LIC8</accession>
<evidence type="ECO:0000256" key="3">
    <source>
        <dbReference type="SAM" id="SignalP"/>
    </source>
</evidence>
<keyword evidence="2" id="KW-1133">Transmembrane helix</keyword>
<proteinExistence type="predicted"/>
<dbReference type="PROSITE" id="PS00615">
    <property type="entry name" value="C_TYPE_LECTIN_1"/>
    <property type="match status" value="1"/>
</dbReference>
<dbReference type="AlphaFoldDB" id="A0A3Q3LIC8"/>
<reference evidence="5" key="1">
    <citation type="submission" date="2025-05" db="UniProtKB">
        <authorList>
            <consortium name="Ensembl"/>
        </authorList>
    </citation>
    <scope>IDENTIFICATION</scope>
</reference>
<keyword evidence="3" id="KW-0732">Signal</keyword>
<evidence type="ECO:0000313" key="6">
    <source>
        <dbReference type="Proteomes" id="UP000261640"/>
    </source>
</evidence>
<dbReference type="InterPro" id="IPR016186">
    <property type="entry name" value="C-type_lectin-like/link_sf"/>
</dbReference>
<dbReference type="Gene3D" id="3.10.100.10">
    <property type="entry name" value="Mannose-Binding Protein A, subunit A"/>
    <property type="match status" value="2"/>
</dbReference>
<dbReference type="Ensembl" id="ENSMAMT00000013339.2">
    <property type="protein sequence ID" value="ENSMAMP00000012987.2"/>
    <property type="gene ID" value="ENSMAMG00000008793.2"/>
</dbReference>
<keyword evidence="2" id="KW-0472">Membrane</keyword>
<dbReference type="InterPro" id="IPR016187">
    <property type="entry name" value="CTDL_fold"/>
</dbReference>
<dbReference type="STRING" id="205130.ENSMAMP00000012987"/>
<dbReference type="PROSITE" id="PS50041">
    <property type="entry name" value="C_TYPE_LECTIN_2"/>
    <property type="match status" value="2"/>
</dbReference>
<evidence type="ECO:0000259" key="4">
    <source>
        <dbReference type="PROSITE" id="PS50041"/>
    </source>
</evidence>
<dbReference type="CDD" id="cd00037">
    <property type="entry name" value="CLECT"/>
    <property type="match status" value="2"/>
</dbReference>
<feature type="domain" description="C-type lectin" evidence="4">
    <location>
        <begin position="36"/>
        <end position="136"/>
    </location>
</feature>
<evidence type="ECO:0000313" key="5">
    <source>
        <dbReference type="Ensembl" id="ENSMAMP00000012987.2"/>
    </source>
</evidence>
<feature type="signal peptide" evidence="3">
    <location>
        <begin position="1"/>
        <end position="21"/>
    </location>
</feature>
<dbReference type="Proteomes" id="UP000261640">
    <property type="component" value="Unplaced"/>
</dbReference>
<dbReference type="Pfam" id="PF00059">
    <property type="entry name" value="Lectin_C"/>
    <property type="match status" value="2"/>
</dbReference>
<dbReference type="SMART" id="SM00034">
    <property type="entry name" value="CLECT"/>
    <property type="match status" value="2"/>
</dbReference>
<dbReference type="Ensembl" id="ENSMAMT00000040279.1">
    <property type="protein sequence ID" value="ENSMAMP00000039857.1"/>
    <property type="gene ID" value="ENSMAMG00000008793.2"/>
</dbReference>
<dbReference type="InterPro" id="IPR050111">
    <property type="entry name" value="C-type_lectin/snaclec_domain"/>
</dbReference>
<evidence type="ECO:0000256" key="2">
    <source>
        <dbReference type="SAM" id="Phobius"/>
    </source>
</evidence>
<dbReference type="PANTHER" id="PTHR22803">
    <property type="entry name" value="MANNOSE, PHOSPHOLIPASE, LECTIN RECEPTOR RELATED"/>
    <property type="match status" value="1"/>
</dbReference>
<organism evidence="5 6">
    <name type="scientific">Mastacembelus armatus</name>
    <name type="common">zig-zag eel</name>
    <dbReference type="NCBI Taxonomy" id="205130"/>
    <lineage>
        <taxon>Eukaryota</taxon>
        <taxon>Metazoa</taxon>
        <taxon>Chordata</taxon>
        <taxon>Craniata</taxon>
        <taxon>Vertebrata</taxon>
        <taxon>Euteleostomi</taxon>
        <taxon>Actinopterygii</taxon>
        <taxon>Neopterygii</taxon>
        <taxon>Teleostei</taxon>
        <taxon>Neoteleostei</taxon>
        <taxon>Acanthomorphata</taxon>
        <taxon>Anabantaria</taxon>
        <taxon>Synbranchiformes</taxon>
        <taxon>Mastacembelidae</taxon>
        <taxon>Mastacembelus</taxon>
    </lineage>
</organism>